<keyword evidence="3" id="KW-0378">Hydrolase</keyword>
<evidence type="ECO:0000313" key="4">
    <source>
        <dbReference type="Proteomes" id="UP000657385"/>
    </source>
</evidence>
<accession>A0A931FE38</accession>
<reference evidence="3" key="1">
    <citation type="submission" date="2020-11" db="EMBL/GenBank/DDBJ databases">
        <title>Isolation and identification of active actinomycetes.</title>
        <authorList>
            <person name="Yu B."/>
        </authorList>
    </citation>
    <scope>NUCLEOTIDE SEQUENCE</scope>
    <source>
        <strain evidence="3">NEAU-YB345</strain>
    </source>
</reference>
<dbReference type="Gene3D" id="3.40.710.10">
    <property type="entry name" value="DD-peptidase/beta-lactamase superfamily"/>
    <property type="match status" value="1"/>
</dbReference>
<feature type="domain" description="Beta-lactamase class A catalytic" evidence="2">
    <location>
        <begin position="164"/>
        <end position="301"/>
    </location>
</feature>
<dbReference type="InterPro" id="IPR045155">
    <property type="entry name" value="Beta-lactam_cat"/>
</dbReference>
<feature type="transmembrane region" description="Helical" evidence="1">
    <location>
        <begin position="12"/>
        <end position="33"/>
    </location>
</feature>
<sequence length="328" mass="33984">MIMQPQSGRGRLWFCSAVGVVALTAVVLAALLLRQTPDPVAAANAVQAWQQSAHPAPAVPSARPAHAPTRTVAHTARHAAVTTPRRSPSSDAASAGLALTQALGHVPGHLAVAALDLGNGATLLRGYTSHRFVTASICKVDILATLLLARQDDGHTGLTSGQLALATQMIENSDNDAADALFRQAGGAWGLTSANTRFGLTDTTVDAPSWGLTRTTAADQLRLLRQVFTSDSALDRSSRTLMQQLMGQVEADQAWGVSAVPGTQSALKNGWLPRPDGSWVVNSIGSVTRATGQGLLIVVLTDDDPTEDAGIALTETVARDAATTLGAS</sequence>
<dbReference type="EMBL" id="JADPRT010000002">
    <property type="protein sequence ID" value="MBF9067144.1"/>
    <property type="molecule type" value="Genomic_DNA"/>
</dbReference>
<dbReference type="PANTHER" id="PTHR35333">
    <property type="entry name" value="BETA-LACTAMASE"/>
    <property type="match status" value="1"/>
</dbReference>
<dbReference type="Proteomes" id="UP000657385">
    <property type="component" value="Unassembled WGS sequence"/>
</dbReference>
<dbReference type="PANTHER" id="PTHR35333:SF3">
    <property type="entry name" value="BETA-LACTAMASE-TYPE TRANSPEPTIDASE FOLD CONTAINING PROTEIN"/>
    <property type="match status" value="1"/>
</dbReference>
<dbReference type="AlphaFoldDB" id="A0A931FE38"/>
<dbReference type="InterPro" id="IPR000871">
    <property type="entry name" value="Beta-lactam_class-A"/>
</dbReference>
<dbReference type="GO" id="GO:0046677">
    <property type="term" value="P:response to antibiotic"/>
    <property type="evidence" value="ECO:0007669"/>
    <property type="project" value="InterPro"/>
</dbReference>
<proteinExistence type="predicted"/>
<evidence type="ECO:0000259" key="2">
    <source>
        <dbReference type="Pfam" id="PF13354"/>
    </source>
</evidence>
<gene>
    <name evidence="3" type="ORF">I2501_03690</name>
</gene>
<dbReference type="InterPro" id="IPR012338">
    <property type="entry name" value="Beta-lactam/transpept-like"/>
</dbReference>
<name>A0A931FE38_9ACTN</name>
<dbReference type="GO" id="GO:0008800">
    <property type="term" value="F:beta-lactamase activity"/>
    <property type="evidence" value="ECO:0007669"/>
    <property type="project" value="InterPro"/>
</dbReference>
<dbReference type="SUPFAM" id="SSF56601">
    <property type="entry name" value="beta-lactamase/transpeptidase-like"/>
    <property type="match status" value="1"/>
</dbReference>
<evidence type="ECO:0000313" key="3">
    <source>
        <dbReference type="EMBL" id="MBF9067144.1"/>
    </source>
</evidence>
<evidence type="ECO:0000256" key="1">
    <source>
        <dbReference type="SAM" id="Phobius"/>
    </source>
</evidence>
<dbReference type="GO" id="GO:0030655">
    <property type="term" value="P:beta-lactam antibiotic catabolic process"/>
    <property type="evidence" value="ECO:0007669"/>
    <property type="project" value="InterPro"/>
</dbReference>
<keyword evidence="1" id="KW-0812">Transmembrane</keyword>
<protein>
    <submittedName>
        <fullName evidence="3">Serine hydrolase</fullName>
    </submittedName>
</protein>
<comment type="caution">
    <text evidence="3">The sequence shown here is derived from an EMBL/GenBank/DDBJ whole genome shotgun (WGS) entry which is preliminary data.</text>
</comment>
<dbReference type="RefSeq" id="WP_196192362.1">
    <property type="nucleotide sequence ID" value="NZ_JADPRT010000002.1"/>
</dbReference>
<keyword evidence="4" id="KW-1185">Reference proteome</keyword>
<organism evidence="3 4">
    <name type="scientific">Streptacidiphilus fuscans</name>
    <dbReference type="NCBI Taxonomy" id="2789292"/>
    <lineage>
        <taxon>Bacteria</taxon>
        <taxon>Bacillati</taxon>
        <taxon>Actinomycetota</taxon>
        <taxon>Actinomycetes</taxon>
        <taxon>Kitasatosporales</taxon>
        <taxon>Streptomycetaceae</taxon>
        <taxon>Streptacidiphilus</taxon>
    </lineage>
</organism>
<keyword evidence="1" id="KW-0472">Membrane</keyword>
<dbReference type="Pfam" id="PF13354">
    <property type="entry name" value="Beta-lactamase2"/>
    <property type="match status" value="1"/>
</dbReference>
<keyword evidence="1" id="KW-1133">Transmembrane helix</keyword>